<dbReference type="Proteomes" id="UP000032024">
    <property type="component" value="Chromosome"/>
</dbReference>
<dbReference type="EMBL" id="LRPN01000031">
    <property type="protein sequence ID" value="KWZ84217.1"/>
    <property type="molecule type" value="Genomic_DNA"/>
</dbReference>
<reference evidence="2" key="1">
    <citation type="submission" date="2015-01" db="EMBL/GenBank/DDBJ databases">
        <title>Comparative genome analysis of Bacillus coagulans HM-08, Clostridium butyricum HM-68, Bacillus subtilis HM-66 and Bacillus licheniformis BL-09.</title>
        <authorList>
            <person name="Zhang H."/>
        </authorList>
    </citation>
    <scope>NUCLEOTIDE SEQUENCE [LARGE SCALE GENOMIC DNA]</scope>
    <source>
        <strain evidence="2">HM-08</strain>
    </source>
</reference>
<reference evidence="4" key="4">
    <citation type="submission" date="2016-01" db="EMBL/GenBank/DDBJ databases">
        <authorList>
            <person name="Oliw E.H."/>
        </authorList>
    </citation>
    <scope>NUCLEOTIDE SEQUENCE [LARGE SCALE GENOMIC DNA]</scope>
    <source>
        <strain evidence="4">GED7749B</strain>
    </source>
</reference>
<dbReference type="RefSeq" id="WP_014097789.1">
    <property type="nucleotide sequence ID" value="NZ_CP010525.1"/>
</dbReference>
<evidence type="ECO:0000313" key="2">
    <source>
        <dbReference type="EMBL" id="AJO20855.1"/>
    </source>
</evidence>
<evidence type="ECO:0000313" key="5">
    <source>
        <dbReference type="Proteomes" id="UP000032024"/>
    </source>
</evidence>
<feature type="compositionally biased region" description="Gly residues" evidence="1">
    <location>
        <begin position="1"/>
        <end position="11"/>
    </location>
</feature>
<dbReference type="Proteomes" id="UP000070376">
    <property type="component" value="Unassembled WGS sequence"/>
</dbReference>
<keyword evidence="5" id="KW-1185">Reference proteome</keyword>
<proteinExistence type="predicted"/>
<feature type="region of interest" description="Disordered" evidence="1">
    <location>
        <begin position="1"/>
        <end position="36"/>
    </location>
</feature>
<feature type="compositionally biased region" description="Basic residues" evidence="1">
    <location>
        <begin position="24"/>
        <end position="36"/>
    </location>
</feature>
<dbReference type="GeneID" id="93259282"/>
<name>A0A0C5C622_HEYCO</name>
<protein>
    <submittedName>
        <fullName evidence="4">Uncharacterized protein</fullName>
    </submittedName>
</protein>
<dbReference type="EMBL" id="CP010525">
    <property type="protein sequence ID" value="AJO20855.1"/>
    <property type="molecule type" value="Genomic_DNA"/>
</dbReference>
<evidence type="ECO:0000313" key="4">
    <source>
        <dbReference type="EMBL" id="KWZ84217.1"/>
    </source>
</evidence>
<gene>
    <name evidence="4" type="ORF">HMPREF3213_00885</name>
    <name evidence="2" type="ORF">SB48_HM08orf00088</name>
    <name evidence="3" type="ORF">SB48_HM08orf02395</name>
</gene>
<evidence type="ECO:0000313" key="3">
    <source>
        <dbReference type="EMBL" id="AJO22312.1"/>
    </source>
</evidence>
<accession>A0A0C5C622</accession>
<reference evidence="5" key="2">
    <citation type="submission" date="2015-01" db="EMBL/GenBank/DDBJ databases">
        <title>Comparative genome analysis of Bacillus coagulans HM-08, Clostridium butyricum HM-68, Bacillus subtilis HM-66 and Bacillus paralicheniformis BL-09.</title>
        <authorList>
            <person name="Zhang H."/>
        </authorList>
    </citation>
    <scope>NUCLEOTIDE SEQUENCE [LARGE SCALE GENOMIC DNA]</scope>
    <source>
        <strain evidence="5">HM-08</strain>
    </source>
</reference>
<dbReference type="PATRIC" id="fig|1398.18.peg.1534"/>
<evidence type="ECO:0000256" key="1">
    <source>
        <dbReference type="SAM" id="MobiDB-lite"/>
    </source>
</evidence>
<reference evidence="6" key="3">
    <citation type="submission" date="2016-01" db="EMBL/GenBank/DDBJ databases">
        <authorList>
            <person name="Mitreva M."/>
            <person name="Pepin K.H."/>
            <person name="Mihindukulasuriya K.A."/>
            <person name="Fulton R."/>
            <person name="Fronick C."/>
            <person name="O'Laughlin M."/>
            <person name="Miner T."/>
            <person name="Herter B."/>
            <person name="Rosa B.A."/>
            <person name="Cordes M."/>
            <person name="Tomlinson C."/>
            <person name="Wollam A."/>
            <person name="Palsikar V.B."/>
            <person name="Mardis E.R."/>
            <person name="Wilson R.K."/>
        </authorList>
    </citation>
    <scope>NUCLEOTIDE SEQUENCE [LARGE SCALE GENOMIC DNA]</scope>
    <source>
        <strain evidence="6">GED7749B</strain>
    </source>
</reference>
<dbReference type="AlphaFoldDB" id="A0A0C5C622"/>
<evidence type="ECO:0000313" key="6">
    <source>
        <dbReference type="Proteomes" id="UP000070376"/>
    </source>
</evidence>
<organism evidence="4 6">
    <name type="scientific">Heyndrickxia coagulans</name>
    <name type="common">Weizmannia coagulans</name>
    <dbReference type="NCBI Taxonomy" id="1398"/>
    <lineage>
        <taxon>Bacteria</taxon>
        <taxon>Bacillati</taxon>
        <taxon>Bacillota</taxon>
        <taxon>Bacilli</taxon>
        <taxon>Bacillales</taxon>
        <taxon>Bacillaceae</taxon>
        <taxon>Heyndrickxia</taxon>
    </lineage>
</organism>
<sequence>MRSSIGPGGKFEGPCHPGEEEHGRRKHHHHGAKTFRRGRAIEFLNRLNIKRNTLKEQLATPELQSINPVIVGELKAIEMVINEFTELFEIREEEIREKAAGAEEKSDNEEKPDKEEKEG</sequence>
<dbReference type="STRING" id="1398.AB434_3749"/>
<dbReference type="EMBL" id="CP010525">
    <property type="protein sequence ID" value="AJO22312.1"/>
    <property type="molecule type" value="Genomic_DNA"/>
</dbReference>
<feature type="region of interest" description="Disordered" evidence="1">
    <location>
        <begin position="96"/>
        <end position="119"/>
    </location>
</feature>